<feature type="coiled-coil region" evidence="1">
    <location>
        <begin position="184"/>
        <end position="284"/>
    </location>
</feature>
<feature type="region of interest" description="Disordered" evidence="2">
    <location>
        <begin position="294"/>
        <end position="334"/>
    </location>
</feature>
<organism evidence="4 5">
    <name type="scientific">Leucobacter tardus</name>
    <dbReference type="NCBI Taxonomy" id="501483"/>
    <lineage>
        <taxon>Bacteria</taxon>
        <taxon>Bacillati</taxon>
        <taxon>Actinomycetota</taxon>
        <taxon>Actinomycetes</taxon>
        <taxon>Micrococcales</taxon>
        <taxon>Microbacteriaceae</taxon>
        <taxon>Leucobacter</taxon>
    </lineage>
</organism>
<evidence type="ECO:0000313" key="4">
    <source>
        <dbReference type="EMBL" id="MBO2990473.1"/>
    </source>
</evidence>
<dbReference type="Pfam" id="PF01551">
    <property type="entry name" value="Peptidase_M23"/>
    <property type="match status" value="1"/>
</dbReference>
<dbReference type="RefSeq" id="WP_208239473.1">
    <property type="nucleotide sequence ID" value="NZ_BAAAQU010000002.1"/>
</dbReference>
<comment type="caution">
    <text evidence="4">The sequence shown here is derived from an EMBL/GenBank/DDBJ whole genome shotgun (WGS) entry which is preliminary data.</text>
</comment>
<dbReference type="SUPFAM" id="SSF51261">
    <property type="entry name" value="Duplicated hybrid motif"/>
    <property type="match status" value="1"/>
</dbReference>
<accession>A0A939QI33</accession>
<dbReference type="InterPro" id="IPR016047">
    <property type="entry name" value="M23ase_b-sheet_dom"/>
</dbReference>
<dbReference type="InterPro" id="IPR011055">
    <property type="entry name" value="Dup_hybrid_motif"/>
</dbReference>
<dbReference type="CDD" id="cd12797">
    <property type="entry name" value="M23_peptidase"/>
    <property type="match status" value="1"/>
</dbReference>
<protein>
    <submittedName>
        <fullName evidence="4">Peptidoglycan DD-metalloendopeptidase family protein</fullName>
    </submittedName>
</protein>
<dbReference type="GO" id="GO:0004222">
    <property type="term" value="F:metalloendopeptidase activity"/>
    <property type="evidence" value="ECO:0007669"/>
    <property type="project" value="TreeGrafter"/>
</dbReference>
<reference evidence="4" key="1">
    <citation type="submission" date="2021-03" db="EMBL/GenBank/DDBJ databases">
        <title>Leucobacter chromiisoli sp. nov., isolated from chromium-containing soil of chemical plant.</title>
        <authorList>
            <person name="Xu Z."/>
        </authorList>
    </citation>
    <scope>NUCLEOTIDE SEQUENCE</scope>
    <source>
        <strain evidence="4">K 70/01</strain>
    </source>
</reference>
<gene>
    <name evidence="4" type="ORF">J4H85_10765</name>
</gene>
<dbReference type="AlphaFoldDB" id="A0A939QI33"/>
<dbReference type="Proteomes" id="UP000668403">
    <property type="component" value="Unassembled WGS sequence"/>
</dbReference>
<dbReference type="PANTHER" id="PTHR21666:SF270">
    <property type="entry name" value="MUREIN HYDROLASE ACTIVATOR ENVC"/>
    <property type="match status" value="1"/>
</dbReference>
<feature type="compositionally biased region" description="Gly residues" evidence="2">
    <location>
        <begin position="297"/>
        <end position="334"/>
    </location>
</feature>
<feature type="domain" description="M23ase beta-sheet core" evidence="3">
    <location>
        <begin position="355"/>
        <end position="452"/>
    </location>
</feature>
<evidence type="ECO:0000313" key="5">
    <source>
        <dbReference type="Proteomes" id="UP000668403"/>
    </source>
</evidence>
<keyword evidence="5" id="KW-1185">Reference proteome</keyword>
<name>A0A939QI33_9MICO</name>
<proteinExistence type="predicted"/>
<dbReference type="InterPro" id="IPR050570">
    <property type="entry name" value="Cell_wall_metabolism_enzyme"/>
</dbReference>
<evidence type="ECO:0000259" key="3">
    <source>
        <dbReference type="Pfam" id="PF01551"/>
    </source>
</evidence>
<evidence type="ECO:0000256" key="2">
    <source>
        <dbReference type="SAM" id="MobiDB-lite"/>
    </source>
</evidence>
<dbReference type="Gene3D" id="2.70.70.10">
    <property type="entry name" value="Glucose Permease (Domain IIA)"/>
    <property type="match status" value="1"/>
</dbReference>
<dbReference type="PANTHER" id="PTHR21666">
    <property type="entry name" value="PEPTIDASE-RELATED"/>
    <property type="match status" value="1"/>
</dbReference>
<keyword evidence="1" id="KW-0175">Coiled coil</keyword>
<evidence type="ECO:0000256" key="1">
    <source>
        <dbReference type="SAM" id="Coils"/>
    </source>
</evidence>
<dbReference type="EMBL" id="JAGFBF010000005">
    <property type="protein sequence ID" value="MBO2990473.1"/>
    <property type="molecule type" value="Genomic_DNA"/>
</dbReference>
<feature type="coiled-coil region" evidence="1">
    <location>
        <begin position="69"/>
        <end position="135"/>
    </location>
</feature>
<sequence>MSATKAARRRGGAVRRGIGVVAVFAVAAFGFTGLQVQDAQPAQALDLDLPTWDDVQKAKSNEASAAKKVTEIESLLEDLEVQVEKTRNAAADAQEVAEGAAQDALKAADRADSLAEEAEKSRVEADEAAEQAASLVSQMYRSGGIDRNVELFLETDDSTADQLLERLASMSKATERNTSVADEAERTMNTAASLGKQAEDAQAERDRLSAVAQEKSAVAAAEAEESRVELVEQEAQQKTLQTQLEALKDKTTKTVDGYEERLQKEEEERQRIAAEIARQQAELARQAELERQRLANSGGGGGGGGVVPPPAGGGGGGGGGTGGGGGGGGGGSSSGGWVLPLSSYQVTDRWGGARAHNGIDLAAPMGTQIRAAGAGTVVFSGWNTFCGGNEVRIRHDDGGPDTWYSHQNTAPYVGVGQRVGAGQVIGQVGTTGCSTGPHLHFATWWGESQAVEPESAMAARGLYF</sequence>